<dbReference type="HOGENOM" id="CLU_2892157_0_0_1"/>
<dbReference type="Proteomes" id="UP000054018">
    <property type="component" value="Unassembled WGS sequence"/>
</dbReference>
<reference evidence="2" key="2">
    <citation type="submission" date="2015-01" db="EMBL/GenBank/DDBJ databases">
        <title>Evolutionary Origins and Diversification of the Mycorrhizal Mutualists.</title>
        <authorList>
            <consortium name="DOE Joint Genome Institute"/>
            <consortium name="Mycorrhizal Genomics Consortium"/>
            <person name="Kohler A."/>
            <person name="Kuo A."/>
            <person name="Nagy L.G."/>
            <person name="Floudas D."/>
            <person name="Copeland A."/>
            <person name="Barry K.W."/>
            <person name="Cichocki N."/>
            <person name="Veneault-Fourrey C."/>
            <person name="LaButti K."/>
            <person name="Lindquist E.A."/>
            <person name="Lipzen A."/>
            <person name="Lundell T."/>
            <person name="Morin E."/>
            <person name="Murat C."/>
            <person name="Riley R."/>
            <person name="Ohm R."/>
            <person name="Sun H."/>
            <person name="Tunlid A."/>
            <person name="Henrissat B."/>
            <person name="Grigoriev I.V."/>
            <person name="Hibbett D.S."/>
            <person name="Martin F."/>
        </authorList>
    </citation>
    <scope>NUCLEOTIDE SEQUENCE [LARGE SCALE GENOMIC DNA]</scope>
    <source>
        <strain evidence="2">441</strain>
    </source>
</reference>
<organism evidence="1 2">
    <name type="scientific">Pisolithus microcarpus 441</name>
    <dbReference type="NCBI Taxonomy" id="765257"/>
    <lineage>
        <taxon>Eukaryota</taxon>
        <taxon>Fungi</taxon>
        <taxon>Dikarya</taxon>
        <taxon>Basidiomycota</taxon>
        <taxon>Agaricomycotina</taxon>
        <taxon>Agaricomycetes</taxon>
        <taxon>Agaricomycetidae</taxon>
        <taxon>Boletales</taxon>
        <taxon>Sclerodermatineae</taxon>
        <taxon>Pisolithaceae</taxon>
        <taxon>Pisolithus</taxon>
    </lineage>
</organism>
<feature type="non-terminal residue" evidence="1">
    <location>
        <position position="1"/>
    </location>
</feature>
<dbReference type="EMBL" id="KN833779">
    <property type="protein sequence ID" value="KIK19734.1"/>
    <property type="molecule type" value="Genomic_DNA"/>
</dbReference>
<evidence type="ECO:0000313" key="2">
    <source>
        <dbReference type="Proteomes" id="UP000054018"/>
    </source>
</evidence>
<evidence type="ECO:0000313" key="1">
    <source>
        <dbReference type="EMBL" id="KIK19734.1"/>
    </source>
</evidence>
<accession>A0A0C9Z0B5</accession>
<keyword evidence="2" id="KW-1185">Reference proteome</keyword>
<sequence length="63" mass="6844">PSLRCGRSSPPLPIAIQCLSLTEAKMVNDHLQPILQRAPCNPHASELLTILGKSDMVHNLFLG</sequence>
<reference evidence="1 2" key="1">
    <citation type="submission" date="2014-04" db="EMBL/GenBank/DDBJ databases">
        <authorList>
            <consortium name="DOE Joint Genome Institute"/>
            <person name="Kuo A."/>
            <person name="Kohler A."/>
            <person name="Costa M.D."/>
            <person name="Nagy L.G."/>
            <person name="Floudas D."/>
            <person name="Copeland A."/>
            <person name="Barry K.W."/>
            <person name="Cichocki N."/>
            <person name="Veneault-Fourrey C."/>
            <person name="LaButti K."/>
            <person name="Lindquist E.A."/>
            <person name="Lipzen A."/>
            <person name="Lundell T."/>
            <person name="Morin E."/>
            <person name="Murat C."/>
            <person name="Sun H."/>
            <person name="Tunlid A."/>
            <person name="Henrissat B."/>
            <person name="Grigoriev I.V."/>
            <person name="Hibbett D.S."/>
            <person name="Martin F."/>
            <person name="Nordberg H.P."/>
            <person name="Cantor M.N."/>
            <person name="Hua S.X."/>
        </authorList>
    </citation>
    <scope>NUCLEOTIDE SEQUENCE [LARGE SCALE GENOMIC DNA]</scope>
    <source>
        <strain evidence="1 2">441</strain>
    </source>
</reference>
<dbReference type="OrthoDB" id="2671422at2759"/>
<protein>
    <submittedName>
        <fullName evidence="1">Uncharacterized protein</fullName>
    </submittedName>
</protein>
<name>A0A0C9Z0B5_9AGAM</name>
<gene>
    <name evidence="1" type="ORF">PISMIDRAFT_107021</name>
</gene>
<proteinExistence type="predicted"/>
<dbReference type="AlphaFoldDB" id="A0A0C9Z0B5"/>